<comment type="caution">
    <text evidence="1">The sequence shown here is derived from an EMBL/GenBank/DDBJ whole genome shotgun (WGS) entry which is preliminary data.</text>
</comment>
<proteinExistence type="predicted"/>
<dbReference type="RefSeq" id="WP_219200836.1">
    <property type="nucleotide sequence ID" value="NZ_JAHWQX010000002.1"/>
</dbReference>
<sequence>MKLIKSPSLMNNCQERLNPKQSGDSFAGVGARAHLHRCAFLKPLFSKRKAEHGCGSMLPLAGQPAGNTG</sequence>
<evidence type="ECO:0000313" key="2">
    <source>
        <dbReference type="Proteomes" id="UP001430804"/>
    </source>
</evidence>
<reference evidence="1" key="1">
    <citation type="submission" date="2021-07" db="EMBL/GenBank/DDBJ databases">
        <title>Pseudohoeflea marina sp. nov. a polyhydroxyalcanoate-producing bacterium.</title>
        <authorList>
            <person name="Zheng W."/>
            <person name="Yu S."/>
            <person name="Huang Y."/>
        </authorList>
    </citation>
    <scope>NUCLEOTIDE SEQUENCE</scope>
    <source>
        <strain evidence="1">DP4N28-3</strain>
    </source>
</reference>
<accession>A0ABS6WLP9</accession>
<protein>
    <submittedName>
        <fullName evidence="1">Uncharacterized protein</fullName>
    </submittedName>
</protein>
<name>A0ABS6WLP9_9HYPH</name>
<keyword evidence="2" id="KW-1185">Reference proteome</keyword>
<evidence type="ECO:0000313" key="1">
    <source>
        <dbReference type="EMBL" id="MBW3096868.1"/>
    </source>
</evidence>
<gene>
    <name evidence="1" type="ORF">KY465_06215</name>
</gene>
<dbReference type="Proteomes" id="UP001430804">
    <property type="component" value="Unassembled WGS sequence"/>
</dbReference>
<dbReference type="EMBL" id="JAHWQX010000002">
    <property type="protein sequence ID" value="MBW3096868.1"/>
    <property type="molecule type" value="Genomic_DNA"/>
</dbReference>
<organism evidence="1 2">
    <name type="scientific">Pseudohoeflea coraliihabitans</name>
    <dbReference type="NCBI Taxonomy" id="2860393"/>
    <lineage>
        <taxon>Bacteria</taxon>
        <taxon>Pseudomonadati</taxon>
        <taxon>Pseudomonadota</taxon>
        <taxon>Alphaproteobacteria</taxon>
        <taxon>Hyphomicrobiales</taxon>
        <taxon>Rhizobiaceae</taxon>
        <taxon>Pseudohoeflea</taxon>
    </lineage>
</organism>